<dbReference type="InterPro" id="IPR043502">
    <property type="entry name" value="DNA/RNA_pol_sf"/>
</dbReference>
<evidence type="ECO:0000259" key="1">
    <source>
        <dbReference type="PROSITE" id="PS50878"/>
    </source>
</evidence>
<keyword evidence="2" id="KW-0808">Transferase</keyword>
<name>A0ABZ0Z238_9CAUD</name>
<sequence length="358" mass="42735">MILTFDQLILDLYHAERIARKNKTSKWYVRLFEQDLDKNIREIATELFYKTYKQQPFKRFIYNGQVKREIFAAKFKDRIVHHLYFNYTHEIFENSLIDDCYACIKNKGTSYGINRLEHHIKSESDNYTKSCYVLQLDLTAYFMNINRQLLLEITTKYLQKVRYRYEDVLDFDFIFYLTDTIILLDPINNCNFLSLSAYNGIPLYKTLVGARKGFGLPIGNLTSQMLSNVYMNIFDQYVKRDLKCKHYGRYVDDAYIVSSDFNFLVSLINPIAEFLDKNLYQTLNRKKTKIVNAYYGVSFLGAYLKPYRRYALNKTLKYIKNVTLTKNGQDPYEKYLTNETIKGYLKQFKTYNIRKNLK</sequence>
<evidence type="ECO:0000313" key="2">
    <source>
        <dbReference type="EMBL" id="WQJ53255.1"/>
    </source>
</evidence>
<accession>A0ABZ0Z238</accession>
<dbReference type="InterPro" id="IPR000477">
    <property type="entry name" value="RT_dom"/>
</dbReference>
<proteinExistence type="predicted"/>
<feature type="domain" description="Reverse transcriptase" evidence="1">
    <location>
        <begin position="1"/>
        <end position="304"/>
    </location>
</feature>
<dbReference type="Pfam" id="PF00078">
    <property type="entry name" value="RVT_1"/>
    <property type="match status" value="1"/>
</dbReference>
<keyword evidence="2" id="KW-0695">RNA-directed DNA polymerase</keyword>
<keyword evidence="3" id="KW-1185">Reference proteome</keyword>
<dbReference type="Proteomes" id="UP001358193">
    <property type="component" value="Segment"/>
</dbReference>
<dbReference type="GO" id="GO:0003964">
    <property type="term" value="F:RNA-directed DNA polymerase activity"/>
    <property type="evidence" value="ECO:0007669"/>
    <property type="project" value="UniProtKB-KW"/>
</dbReference>
<protein>
    <submittedName>
        <fullName evidence="2">Reverse transcriptase</fullName>
    </submittedName>
</protein>
<organism evidence="2 3">
    <name type="scientific">phage Lak_Megaphage_Sonny</name>
    <dbReference type="NCBI Taxonomy" id="3109229"/>
    <lineage>
        <taxon>Viruses</taxon>
        <taxon>Duplodnaviria</taxon>
        <taxon>Heunggongvirae</taxon>
        <taxon>Uroviricota</taxon>
        <taxon>Caudoviricetes</taxon>
        <taxon>Caudoviricetes code 15 clade</taxon>
    </lineage>
</organism>
<dbReference type="SUPFAM" id="SSF56672">
    <property type="entry name" value="DNA/RNA polymerases"/>
    <property type="match status" value="1"/>
</dbReference>
<dbReference type="EMBL" id="OR769223">
    <property type="protein sequence ID" value="WQJ53255.1"/>
    <property type="molecule type" value="Genomic_DNA"/>
</dbReference>
<dbReference type="PANTHER" id="PTHR34047">
    <property type="entry name" value="NUCLEAR INTRON MATURASE 1, MITOCHONDRIAL-RELATED"/>
    <property type="match status" value="1"/>
</dbReference>
<dbReference type="InterPro" id="IPR051083">
    <property type="entry name" value="GrpII_Intron_Splice-Mob/Def"/>
</dbReference>
<evidence type="ECO:0000313" key="3">
    <source>
        <dbReference type="Proteomes" id="UP001358193"/>
    </source>
</evidence>
<dbReference type="PANTHER" id="PTHR34047:SF8">
    <property type="entry name" value="PROTEIN YKFC"/>
    <property type="match status" value="1"/>
</dbReference>
<dbReference type="CDD" id="cd01646">
    <property type="entry name" value="RT_Bac_retron_I"/>
    <property type="match status" value="1"/>
</dbReference>
<keyword evidence="2" id="KW-0548">Nucleotidyltransferase</keyword>
<dbReference type="PROSITE" id="PS50878">
    <property type="entry name" value="RT_POL"/>
    <property type="match status" value="1"/>
</dbReference>
<reference evidence="2 3" key="1">
    <citation type="submission" date="2023-11" db="EMBL/GenBank/DDBJ databases">
        <authorList>
            <person name="Cook R."/>
            <person name="Crisci M."/>
            <person name="Pye H."/>
            <person name="Adriaenssens E."/>
            <person name="Santini J."/>
        </authorList>
    </citation>
    <scope>NUCLEOTIDE SEQUENCE [LARGE SCALE GENOMIC DNA]</scope>
    <source>
        <strain evidence="2">Lak_Megaphage_Sonny</strain>
    </source>
</reference>